<dbReference type="InterPro" id="IPR013087">
    <property type="entry name" value="Znf_C2H2_type"/>
</dbReference>
<dbReference type="WBParaSite" id="ACOC_0000267701-mRNA-1">
    <property type="protein sequence ID" value="ACOC_0000267701-mRNA-1"/>
    <property type="gene ID" value="ACOC_0000267701"/>
</dbReference>
<dbReference type="SUPFAM" id="SSF57667">
    <property type="entry name" value="beta-beta-alpha zinc fingers"/>
    <property type="match status" value="2"/>
</dbReference>
<keyword evidence="4 7" id="KW-0863">Zinc-finger</keyword>
<dbReference type="Gene3D" id="3.30.160.60">
    <property type="entry name" value="Classic Zinc Finger"/>
    <property type="match status" value="2"/>
</dbReference>
<dbReference type="OMA" id="PSCTICT"/>
<dbReference type="PROSITE" id="PS50157">
    <property type="entry name" value="ZINC_FINGER_C2H2_2"/>
    <property type="match status" value="2"/>
</dbReference>
<dbReference type="OrthoDB" id="9439903at2759"/>
<dbReference type="AlphaFoldDB" id="A0A0R3PEY1"/>
<comment type="subcellular location">
    <subcellularLocation>
        <location evidence="1">Nucleus</location>
    </subcellularLocation>
</comment>
<evidence type="ECO:0000256" key="2">
    <source>
        <dbReference type="ARBA" id="ARBA00022723"/>
    </source>
</evidence>
<evidence type="ECO:0000256" key="3">
    <source>
        <dbReference type="ARBA" id="ARBA00022737"/>
    </source>
</evidence>
<evidence type="ECO:0000256" key="1">
    <source>
        <dbReference type="ARBA" id="ARBA00004123"/>
    </source>
</evidence>
<keyword evidence="10" id="KW-1185">Reference proteome</keyword>
<feature type="domain" description="C2H2-type" evidence="8">
    <location>
        <begin position="82"/>
        <end position="104"/>
    </location>
</feature>
<dbReference type="GO" id="GO:0001228">
    <property type="term" value="F:DNA-binding transcription activator activity, RNA polymerase II-specific"/>
    <property type="evidence" value="ECO:0007669"/>
    <property type="project" value="TreeGrafter"/>
</dbReference>
<evidence type="ECO:0000256" key="4">
    <source>
        <dbReference type="ARBA" id="ARBA00022771"/>
    </source>
</evidence>
<dbReference type="Proteomes" id="UP000267027">
    <property type="component" value="Unassembled WGS sequence"/>
</dbReference>
<dbReference type="GO" id="GO:0005634">
    <property type="term" value="C:nucleus"/>
    <property type="evidence" value="ECO:0007669"/>
    <property type="project" value="UniProtKB-SubCell"/>
</dbReference>
<evidence type="ECO:0000313" key="11">
    <source>
        <dbReference type="WBParaSite" id="ACOC_0000267701-mRNA-1"/>
    </source>
</evidence>
<accession>A0A0R3PEY1</accession>
<dbReference type="STRING" id="334426.A0A0R3PEY1"/>
<keyword evidence="3" id="KW-0677">Repeat</keyword>
<evidence type="ECO:0000256" key="7">
    <source>
        <dbReference type="PROSITE-ProRule" id="PRU00042"/>
    </source>
</evidence>
<dbReference type="GO" id="GO:0008270">
    <property type="term" value="F:zinc ion binding"/>
    <property type="evidence" value="ECO:0007669"/>
    <property type="project" value="UniProtKB-KW"/>
</dbReference>
<evidence type="ECO:0000259" key="8">
    <source>
        <dbReference type="PROSITE" id="PS50157"/>
    </source>
</evidence>
<evidence type="ECO:0000256" key="5">
    <source>
        <dbReference type="ARBA" id="ARBA00022833"/>
    </source>
</evidence>
<dbReference type="PANTHER" id="PTHR24376:SF216">
    <property type="entry name" value="ZINC FINGER PROTEIN 420-LIKE"/>
    <property type="match status" value="1"/>
</dbReference>
<feature type="domain" description="C2H2-type" evidence="8">
    <location>
        <begin position="55"/>
        <end position="82"/>
    </location>
</feature>
<keyword evidence="5" id="KW-0862">Zinc</keyword>
<dbReference type="PROSITE" id="PS00028">
    <property type="entry name" value="ZINC_FINGER_C2H2_1"/>
    <property type="match status" value="2"/>
</dbReference>
<name>A0A0R3PEY1_ANGCS</name>
<dbReference type="Pfam" id="PF13912">
    <property type="entry name" value="zf-C2H2_6"/>
    <property type="match status" value="2"/>
</dbReference>
<dbReference type="GO" id="GO:0000978">
    <property type="term" value="F:RNA polymerase II cis-regulatory region sequence-specific DNA binding"/>
    <property type="evidence" value="ECO:0007669"/>
    <property type="project" value="TreeGrafter"/>
</dbReference>
<reference evidence="11" key="1">
    <citation type="submission" date="2017-02" db="UniProtKB">
        <authorList>
            <consortium name="WormBaseParasite"/>
        </authorList>
    </citation>
    <scope>IDENTIFICATION</scope>
</reference>
<dbReference type="Pfam" id="PF00096">
    <property type="entry name" value="zf-C2H2"/>
    <property type="match status" value="1"/>
</dbReference>
<dbReference type="PANTHER" id="PTHR24376">
    <property type="entry name" value="ZINC FINGER PROTEIN"/>
    <property type="match status" value="1"/>
</dbReference>
<protein>
    <submittedName>
        <fullName evidence="11">C2H2-type domain-containing protein</fullName>
    </submittedName>
</protein>
<keyword evidence="2" id="KW-0479">Metal-binding</keyword>
<dbReference type="SMART" id="SM00355">
    <property type="entry name" value="ZnF_C2H2"/>
    <property type="match status" value="3"/>
</dbReference>
<evidence type="ECO:0000313" key="9">
    <source>
        <dbReference type="EMBL" id="VDM54263.1"/>
    </source>
</evidence>
<proteinExistence type="predicted"/>
<dbReference type="EMBL" id="UYYA01000582">
    <property type="protein sequence ID" value="VDM54263.1"/>
    <property type="molecule type" value="Genomic_DNA"/>
</dbReference>
<organism evidence="11">
    <name type="scientific">Angiostrongylus costaricensis</name>
    <name type="common">Nematode worm</name>
    <dbReference type="NCBI Taxonomy" id="334426"/>
    <lineage>
        <taxon>Eukaryota</taxon>
        <taxon>Metazoa</taxon>
        <taxon>Ecdysozoa</taxon>
        <taxon>Nematoda</taxon>
        <taxon>Chromadorea</taxon>
        <taxon>Rhabditida</taxon>
        <taxon>Rhabditina</taxon>
        <taxon>Rhabditomorpha</taxon>
        <taxon>Strongyloidea</taxon>
        <taxon>Metastrongylidae</taxon>
        <taxon>Angiostrongylus</taxon>
    </lineage>
</organism>
<gene>
    <name evidence="9" type="ORF">ACOC_LOCUS2678</name>
</gene>
<evidence type="ECO:0000256" key="6">
    <source>
        <dbReference type="ARBA" id="ARBA00023242"/>
    </source>
</evidence>
<sequence length="131" mass="15466">MIGENILHFRIVKAPVEETCLYATEYVRCMQMFFMWENVTRQDRMGDVHCSSKRYRCDTCNAQFCSKDRLVSHMRYHPGMWPSCTICTKSFCRSTSLALHMKMHITGHRHFCQICGRWFKSLSSLTEHEVG</sequence>
<reference evidence="9 10" key="2">
    <citation type="submission" date="2018-11" db="EMBL/GenBank/DDBJ databases">
        <authorList>
            <consortium name="Pathogen Informatics"/>
        </authorList>
    </citation>
    <scope>NUCLEOTIDE SEQUENCE [LARGE SCALE GENOMIC DNA]</scope>
    <source>
        <strain evidence="9 10">Costa Rica</strain>
    </source>
</reference>
<evidence type="ECO:0000313" key="10">
    <source>
        <dbReference type="Proteomes" id="UP000267027"/>
    </source>
</evidence>
<dbReference type="InterPro" id="IPR036236">
    <property type="entry name" value="Znf_C2H2_sf"/>
</dbReference>
<keyword evidence="6" id="KW-0539">Nucleus</keyword>